<proteinExistence type="predicted"/>
<dbReference type="RefSeq" id="WP_185276890.1">
    <property type="nucleotide sequence ID" value="NZ_CP043641.1"/>
</dbReference>
<dbReference type="KEGG" id="lse:F1C12_00215"/>
<reference evidence="2" key="1">
    <citation type="submission" date="2019-09" db="EMBL/GenBank/DDBJ databases">
        <title>Antimicrobial potential of Antarctic Bacteria.</title>
        <authorList>
            <person name="Benaud N."/>
            <person name="Edwards R.J."/>
            <person name="Ferrari B.C."/>
        </authorList>
    </citation>
    <scope>NUCLEOTIDE SEQUENCE [LARGE SCALE GENOMIC DNA]</scope>
    <source>
        <strain evidence="2">INR9</strain>
    </source>
</reference>
<dbReference type="Proteomes" id="UP000515511">
    <property type="component" value="Chromosome"/>
</dbReference>
<evidence type="ECO:0000313" key="1">
    <source>
        <dbReference type="EMBL" id="QNE33722.1"/>
    </source>
</evidence>
<name>A0A7G6Y5F7_9MICO</name>
<protein>
    <submittedName>
        <fullName evidence="1">Uncharacterized protein</fullName>
    </submittedName>
</protein>
<dbReference type="EMBL" id="CP043641">
    <property type="protein sequence ID" value="QNE33722.1"/>
    <property type="molecule type" value="Genomic_DNA"/>
</dbReference>
<accession>A0A7G6Y5F7</accession>
<evidence type="ECO:0000313" key="2">
    <source>
        <dbReference type="Proteomes" id="UP000515511"/>
    </source>
</evidence>
<gene>
    <name evidence="1" type="ORF">F1C12_00215</name>
</gene>
<sequence>MSSPLEYLDADGADEADYEQPMRELFAYRDGERWLDGIVTGVKRGEDGRAHVQFDNRIWVTTDDVRESSHYIAVLLNPDSSVYAEVITGYRDGAPADLIRDIDVVDGSNNAGTEWRPVDERAVGTRVRYRYTGTAELEAAEA</sequence>
<dbReference type="AlphaFoldDB" id="A0A7G6Y5F7"/>
<organism evidence="1 2">
    <name type="scientific">Leifsonia shinshuensis</name>
    <dbReference type="NCBI Taxonomy" id="150026"/>
    <lineage>
        <taxon>Bacteria</taxon>
        <taxon>Bacillati</taxon>
        <taxon>Actinomycetota</taxon>
        <taxon>Actinomycetes</taxon>
        <taxon>Micrococcales</taxon>
        <taxon>Microbacteriaceae</taxon>
        <taxon>Leifsonia</taxon>
    </lineage>
</organism>